<comment type="caution">
    <text evidence="3">The sequence shown here is derived from an EMBL/GenBank/DDBJ whole genome shotgun (WGS) entry which is preliminary data.</text>
</comment>
<feature type="binding site" evidence="2">
    <location>
        <position position="39"/>
    </location>
    <ligand>
        <name>Fe cation</name>
        <dbReference type="ChEBI" id="CHEBI:24875"/>
        <label>1</label>
    </ligand>
</feature>
<protein>
    <submittedName>
        <fullName evidence="3">TIGR00282 family metallophosphoesterase</fullName>
    </submittedName>
</protein>
<feature type="binding site" evidence="2">
    <location>
        <position position="40"/>
    </location>
    <ligand>
        <name>Fe cation</name>
        <dbReference type="ChEBI" id="CHEBI:24875"/>
        <label>1</label>
    </ligand>
</feature>
<dbReference type="PIRSF" id="PIRSF004789">
    <property type="entry name" value="DR1281"/>
    <property type="match status" value="1"/>
</dbReference>
<evidence type="ECO:0000256" key="1">
    <source>
        <dbReference type="PIRSR" id="PIRSR004789-50"/>
    </source>
</evidence>
<sequence length="263" mass="28955">MKVLFFGDVIGQAGRKAVEKVLPQWKKKYRPDLIIANAENLAHGAGVTAKSVEEILAAGVEMLTSGNHIFDKREGLFLLNDKNIPLIRPANWPPIPYGHGYRILKVGIRRVLVISLNGRLFFKESLDCPFRKADEILEETEEENIDFTIVDFHAEATSEKAALGHYLDGRVTAVLGTHTHVPTADAKVLSGGTAFISDVGMVGPYDSVISFNKEEAIKGWLTQMSSRFEFATGPVQVDAVLIETGKDKAAKKIEKLQEIIALD</sequence>
<dbReference type="Gene3D" id="3.60.21.10">
    <property type="match status" value="1"/>
</dbReference>
<reference evidence="3 4" key="1">
    <citation type="submission" date="2017-09" db="EMBL/GenBank/DDBJ databases">
        <title>Depth-based differentiation of microbial function through sediment-hosted aquifers and enrichment of novel symbionts in the deep terrestrial subsurface.</title>
        <authorList>
            <person name="Probst A.J."/>
            <person name="Ladd B."/>
            <person name="Jarett J.K."/>
            <person name="Geller-Mcgrath D.E."/>
            <person name="Sieber C.M."/>
            <person name="Emerson J.B."/>
            <person name="Anantharaman K."/>
            <person name="Thomas B.C."/>
            <person name="Malmstrom R."/>
            <person name="Stieglmeier M."/>
            <person name="Klingl A."/>
            <person name="Woyke T."/>
            <person name="Ryan C.M."/>
            <person name="Banfield J.F."/>
        </authorList>
    </citation>
    <scope>NUCLEOTIDE SEQUENCE [LARGE SCALE GENOMIC DNA]</scope>
    <source>
        <strain evidence="3">CG11_big_fil_rev_8_21_14_0_20_44_10</strain>
    </source>
</reference>
<dbReference type="SUPFAM" id="SSF56300">
    <property type="entry name" value="Metallo-dependent phosphatases"/>
    <property type="match status" value="1"/>
</dbReference>
<accession>A0A2H0KQM5</accession>
<evidence type="ECO:0000313" key="3">
    <source>
        <dbReference type="EMBL" id="PIQ74446.1"/>
    </source>
</evidence>
<feature type="binding site" evidence="2">
    <location>
        <position position="67"/>
    </location>
    <ligand>
        <name>Fe cation</name>
        <dbReference type="ChEBI" id="CHEBI:24875"/>
        <label>2</label>
    </ligand>
</feature>
<feature type="binding site" evidence="2">
    <location>
        <position position="178"/>
    </location>
    <ligand>
        <name>Fe cation</name>
        <dbReference type="ChEBI" id="CHEBI:24875"/>
        <label>2</label>
    </ligand>
</feature>
<dbReference type="Pfam" id="PF13277">
    <property type="entry name" value="YmdB"/>
    <property type="match status" value="1"/>
</dbReference>
<dbReference type="PANTHER" id="PTHR36303:SF1">
    <property type="entry name" value="2',3'-CYCLIC-NUCLEOTIDE 2'-PHOSPHODIESTERASE"/>
    <property type="match status" value="1"/>
</dbReference>
<dbReference type="GO" id="GO:0046872">
    <property type="term" value="F:metal ion binding"/>
    <property type="evidence" value="ECO:0007669"/>
    <property type="project" value="UniProtKB-KW"/>
</dbReference>
<keyword evidence="2" id="KW-0479">Metal-binding</keyword>
<feature type="binding site" evidence="2">
    <location>
        <position position="8"/>
    </location>
    <ligand>
        <name>Fe cation</name>
        <dbReference type="ChEBI" id="CHEBI:24875"/>
        <label>1</label>
    </ligand>
</feature>
<dbReference type="InterPro" id="IPR005235">
    <property type="entry name" value="YmdB-like"/>
</dbReference>
<dbReference type="EMBL" id="PCVN01000051">
    <property type="protein sequence ID" value="PIQ74446.1"/>
    <property type="molecule type" value="Genomic_DNA"/>
</dbReference>
<dbReference type="NCBIfam" id="TIGR00282">
    <property type="entry name" value="TIGR00282 family metallophosphoesterase"/>
    <property type="match status" value="1"/>
</dbReference>
<dbReference type="Proteomes" id="UP000231550">
    <property type="component" value="Unassembled WGS sequence"/>
</dbReference>
<dbReference type="AlphaFoldDB" id="A0A2H0KQM5"/>
<dbReference type="InterPro" id="IPR029052">
    <property type="entry name" value="Metallo-depent_PP-like"/>
</dbReference>
<name>A0A2H0KQM5_9BACT</name>
<feature type="active site" description="Proton donor" evidence="1">
    <location>
        <position position="68"/>
    </location>
</feature>
<evidence type="ECO:0000313" key="4">
    <source>
        <dbReference type="Proteomes" id="UP000231550"/>
    </source>
</evidence>
<feature type="binding site" evidence="2">
    <location>
        <position position="153"/>
    </location>
    <ligand>
        <name>Fe cation</name>
        <dbReference type="ChEBI" id="CHEBI:24875"/>
        <label>2</label>
    </ligand>
</feature>
<organism evidence="3 4">
    <name type="scientific">Candidatus Portnoybacteria bacterium CG11_big_fil_rev_8_21_14_0_20_44_10</name>
    <dbReference type="NCBI Taxonomy" id="1974818"/>
    <lineage>
        <taxon>Bacteria</taxon>
        <taxon>Candidatus Portnoyibacteriota</taxon>
    </lineage>
</organism>
<evidence type="ECO:0000256" key="2">
    <source>
        <dbReference type="PIRSR" id="PIRSR004789-51"/>
    </source>
</evidence>
<dbReference type="PANTHER" id="PTHR36303">
    <property type="entry name" value="2',3'-CYCLIC-NUCLEOTIDE 2'-PHOSPHODIESTERASE"/>
    <property type="match status" value="1"/>
</dbReference>
<gene>
    <name evidence="3" type="ORF">COV85_02040</name>
</gene>
<dbReference type="GO" id="GO:0004113">
    <property type="term" value="F:2',3'-cyclic-nucleotide 3'-phosphodiesterase activity"/>
    <property type="evidence" value="ECO:0007669"/>
    <property type="project" value="TreeGrafter"/>
</dbReference>
<proteinExistence type="predicted"/>
<feature type="binding site" evidence="2">
    <location>
        <position position="180"/>
    </location>
    <ligand>
        <name>Fe cation</name>
        <dbReference type="ChEBI" id="CHEBI:24875"/>
        <label>1</label>
    </ligand>
</feature>
<feature type="binding site" evidence="2">
    <location>
        <position position="39"/>
    </location>
    <ligand>
        <name>Fe cation</name>
        <dbReference type="ChEBI" id="CHEBI:24875"/>
        <label>2</label>
    </ligand>
</feature>